<sequence length="442" mass="49144">MNKKLSLISLLSLMLSNTTVYSIESSANLASPEAEISAGKVTLPTAISIHNWNNTNTSNVAIKEFITFNKIKLSDFISAPPIIVQDKLFVLNDYAQVVCYNLSNMKKVWIKELEHQYRNRKKFDGGSILFNNGRLYISYGSKNIVILNASNGTEILNKKLPDIVKAPPLIHNNLMLVLTVNKQLYCIDLTTADIIWIHQGAQEPLICNSLIAPIIRGNLVIASYSSDQIVALNLENGKLVWSISLGKNITEKSYWNALSLSSLVSQPIIDNDMLYIANEGIIEAHKFDLVDTENQKLQKSSIQWSKNIPGISNFNLIGNTLFITTIDGNLLAVLASSGEIIWITNLYGNNQDSTSIKGNKNKFFSRIKSKLIKLGPSNVQYTLVPIAVNNNIIVVSKYQCLVISSSDGHIVSRIPINKNPKFFAISSDKLYIFGDRYVNTSN</sequence>
<dbReference type="InterPro" id="IPR011047">
    <property type="entry name" value="Quinoprotein_ADH-like_sf"/>
</dbReference>
<dbReference type="EMBL" id="LANP01000023">
    <property type="protein sequence ID" value="KJV55385.1"/>
    <property type="molecule type" value="Genomic_DNA"/>
</dbReference>
<dbReference type="Gene3D" id="2.130.10.10">
    <property type="entry name" value="YVTN repeat-like/Quinoprotein amine dehydrogenase"/>
    <property type="match status" value="1"/>
</dbReference>
<gene>
    <name evidence="3" type="ORF">OCHUTO_0866</name>
</gene>
<dbReference type="SUPFAM" id="SSF50998">
    <property type="entry name" value="Quinoprotein alcohol dehydrogenase-like"/>
    <property type="match status" value="2"/>
</dbReference>
<dbReference type="AlphaFoldDB" id="A0A0F3MHZ5"/>
<dbReference type="PATRIC" id="fig|1359168.3.peg.592"/>
<evidence type="ECO:0000259" key="2">
    <source>
        <dbReference type="Pfam" id="PF13360"/>
    </source>
</evidence>
<feature type="signal peptide" evidence="1">
    <location>
        <begin position="1"/>
        <end position="22"/>
    </location>
</feature>
<evidence type="ECO:0000313" key="3">
    <source>
        <dbReference type="EMBL" id="KJV55385.1"/>
    </source>
</evidence>
<comment type="caution">
    <text evidence="3">The sequence shown here is derived from an EMBL/GenBank/DDBJ whole genome shotgun (WGS) entry which is preliminary data.</text>
</comment>
<protein>
    <submittedName>
        <fullName evidence="3">PQQ enzyme repeat family protein</fullName>
    </submittedName>
</protein>
<dbReference type="SMART" id="SM00564">
    <property type="entry name" value="PQQ"/>
    <property type="match status" value="6"/>
</dbReference>
<dbReference type="PANTHER" id="PTHR34512">
    <property type="entry name" value="CELL SURFACE PROTEIN"/>
    <property type="match status" value="1"/>
</dbReference>
<dbReference type="Pfam" id="PF13360">
    <property type="entry name" value="PQQ_2"/>
    <property type="match status" value="1"/>
</dbReference>
<dbReference type="Proteomes" id="UP000033616">
    <property type="component" value="Unassembled WGS sequence"/>
</dbReference>
<evidence type="ECO:0000313" key="4">
    <source>
        <dbReference type="Proteomes" id="UP000033616"/>
    </source>
</evidence>
<dbReference type="OrthoDB" id="5290752at2"/>
<dbReference type="InterPro" id="IPR015943">
    <property type="entry name" value="WD40/YVTN_repeat-like_dom_sf"/>
</dbReference>
<dbReference type="InterPro" id="IPR002372">
    <property type="entry name" value="PQQ_rpt_dom"/>
</dbReference>
<dbReference type="STRING" id="1359168.OCHUTO_0866"/>
<name>A0A0F3MHZ5_9RICK</name>
<feature type="domain" description="Pyrrolo-quinoline quinone repeat" evidence="2">
    <location>
        <begin position="122"/>
        <end position="344"/>
    </location>
</feature>
<proteinExistence type="predicted"/>
<feature type="chain" id="PRO_5002464772" evidence="1">
    <location>
        <begin position="23"/>
        <end position="442"/>
    </location>
</feature>
<keyword evidence="4" id="KW-1185">Reference proteome</keyword>
<reference evidence="3 4" key="1">
    <citation type="submission" date="2015-02" db="EMBL/GenBank/DDBJ databases">
        <title>Genome Sequencing of Rickettsiales.</title>
        <authorList>
            <person name="Daugherty S.C."/>
            <person name="Su Q."/>
            <person name="Abolude K."/>
            <person name="Beier-Sexton M."/>
            <person name="Carlyon J.A."/>
            <person name="Carter R."/>
            <person name="Day N.P."/>
            <person name="Dumler S.J."/>
            <person name="Dyachenko V."/>
            <person name="Godinez A."/>
            <person name="Kurtti T.J."/>
            <person name="Lichay M."/>
            <person name="Mullins K.E."/>
            <person name="Ott S."/>
            <person name="Pappas-Brown V."/>
            <person name="Paris D.H."/>
            <person name="Patel P."/>
            <person name="Richards A.L."/>
            <person name="Sadzewicz L."/>
            <person name="Sears K."/>
            <person name="Seidman D."/>
            <person name="Sengamalay N."/>
            <person name="Stenos J."/>
            <person name="Tallon L.J."/>
            <person name="Vincent G."/>
            <person name="Fraser C.M."/>
            <person name="Munderloh U."/>
            <person name="Dunning-Hotopp J.C."/>
        </authorList>
    </citation>
    <scope>NUCLEOTIDE SEQUENCE [LARGE SCALE GENOMIC DNA]</scope>
    <source>
        <strain evidence="3 4">Fuller</strain>
    </source>
</reference>
<dbReference type="RefSeq" id="WP_045797473.1">
    <property type="nucleotide sequence ID" value="NZ_LANP01000023.1"/>
</dbReference>
<evidence type="ECO:0000256" key="1">
    <source>
        <dbReference type="SAM" id="SignalP"/>
    </source>
</evidence>
<keyword evidence="1" id="KW-0732">Signal</keyword>
<dbReference type="PANTHER" id="PTHR34512:SF30">
    <property type="entry name" value="OUTER MEMBRANE PROTEIN ASSEMBLY FACTOR BAMB"/>
    <property type="match status" value="1"/>
</dbReference>
<organism evidence="3 4">
    <name type="scientific">Orientia chuto str. Dubai</name>
    <dbReference type="NCBI Taxonomy" id="1359168"/>
    <lineage>
        <taxon>Bacteria</taxon>
        <taxon>Pseudomonadati</taxon>
        <taxon>Pseudomonadota</taxon>
        <taxon>Alphaproteobacteria</taxon>
        <taxon>Rickettsiales</taxon>
        <taxon>Rickettsiaceae</taxon>
        <taxon>Rickettsieae</taxon>
        <taxon>Orientia</taxon>
    </lineage>
</organism>
<dbReference type="InterPro" id="IPR018391">
    <property type="entry name" value="PQQ_b-propeller_rpt"/>
</dbReference>
<accession>A0A0F3MHZ5</accession>